<organism evidence="1 2">
    <name type="scientific">Microbacterium saperdae</name>
    <dbReference type="NCBI Taxonomy" id="69368"/>
    <lineage>
        <taxon>Bacteria</taxon>
        <taxon>Bacillati</taxon>
        <taxon>Actinomycetota</taxon>
        <taxon>Actinomycetes</taxon>
        <taxon>Micrococcales</taxon>
        <taxon>Microbacteriaceae</taxon>
        <taxon>Microbacterium</taxon>
    </lineage>
</organism>
<gene>
    <name evidence="1" type="ORF">FB560_1623</name>
</gene>
<dbReference type="RefSeq" id="WP_141871888.1">
    <property type="nucleotide sequence ID" value="NZ_VFOX01000001.1"/>
</dbReference>
<protein>
    <submittedName>
        <fullName evidence="1">Uncharacterized protein</fullName>
    </submittedName>
</protein>
<sequence>MSINEQDATTGMDRRTVIKAAAWSAPVIAVAVATPLAAASEGTGPRPAPAGLTEWQGGTSVSTSIANPAHVLINRGANVGFIAFTPDGDDLEAPGLFTSGAASVSVTWGAGGNVTDPTSYRLEESNLNGWTRVGALPAAGTTGTVQYVYSGILNGAGNVVTLPLLRLYPTAGGSLTATYVSTTLTSEHLSEKTSGARVP</sequence>
<name>A0A543BMC2_9MICO</name>
<evidence type="ECO:0000313" key="1">
    <source>
        <dbReference type="EMBL" id="TQL85985.1"/>
    </source>
</evidence>
<evidence type="ECO:0000313" key="2">
    <source>
        <dbReference type="Proteomes" id="UP000317209"/>
    </source>
</evidence>
<dbReference type="EMBL" id="VFOX01000001">
    <property type="protein sequence ID" value="TQL85985.1"/>
    <property type="molecule type" value="Genomic_DNA"/>
</dbReference>
<dbReference type="AlphaFoldDB" id="A0A543BMC2"/>
<dbReference type="InterPro" id="IPR006311">
    <property type="entry name" value="TAT_signal"/>
</dbReference>
<dbReference type="PROSITE" id="PS51318">
    <property type="entry name" value="TAT"/>
    <property type="match status" value="1"/>
</dbReference>
<keyword evidence="2" id="KW-1185">Reference proteome</keyword>
<proteinExistence type="predicted"/>
<dbReference type="OrthoDB" id="5065023at2"/>
<dbReference type="Proteomes" id="UP000317209">
    <property type="component" value="Unassembled WGS sequence"/>
</dbReference>
<accession>A0A543BMC2</accession>
<reference evidence="1 2" key="1">
    <citation type="submission" date="2019-06" db="EMBL/GenBank/DDBJ databases">
        <title>Sequencing the genomes of 1000 actinobacteria strains.</title>
        <authorList>
            <person name="Klenk H.-P."/>
        </authorList>
    </citation>
    <scope>NUCLEOTIDE SEQUENCE [LARGE SCALE GENOMIC DNA]</scope>
    <source>
        <strain evidence="1 2">DSM 20169</strain>
    </source>
</reference>
<comment type="caution">
    <text evidence="1">The sequence shown here is derived from an EMBL/GenBank/DDBJ whole genome shotgun (WGS) entry which is preliminary data.</text>
</comment>